<proteinExistence type="predicted"/>
<keyword evidence="2" id="KW-1185">Reference proteome</keyword>
<accession>A0ABY9YVN3</accession>
<evidence type="ECO:0000313" key="2">
    <source>
        <dbReference type="Proteomes" id="UP001302072"/>
    </source>
</evidence>
<protein>
    <submittedName>
        <fullName evidence="1">Uncharacterized protein</fullName>
    </submittedName>
</protein>
<sequence length="213" mass="23995">MEDDSYGSVLCEDWYVDVDAKFGSTYELGCYLNEIFGSGADRLALRADKGMWAWMSLAFMPNLLGRERQRKALPLAKHHYVEIVPRLAYRLITRAAWELVFLHGDKARVALSSTRSPWGDVAEQMTARQEMYSHPSFWAVAEALYLSASGRQKPGAAAARKAVHRKLRGNEVGLGGVRRLAISFGQFERTYLLRSMSASDVVGILPVEYSKWK</sequence>
<dbReference type="Proteomes" id="UP001302072">
    <property type="component" value="Chromosome"/>
</dbReference>
<reference evidence="1 2" key="1">
    <citation type="submission" date="2022-12" db="EMBL/GenBank/DDBJ databases">
        <title>Two new species, Stenotrophomonas aracearum and Stenotrophomonas oahuensis, isolated from Anthurium (Araceae family) in Hawaii.</title>
        <authorList>
            <person name="Chunag S.C."/>
            <person name="Dobhal S."/>
            <person name="Alvarez A."/>
            <person name="Arif M."/>
        </authorList>
    </citation>
    <scope>NUCLEOTIDE SEQUENCE [LARGE SCALE GENOMIC DNA]</scope>
    <source>
        <strain evidence="1 2">A5586</strain>
    </source>
</reference>
<organism evidence="1 2">
    <name type="scientific">Stenotrophomonas oahuensis</name>
    <dbReference type="NCBI Taxonomy" id="3003271"/>
    <lineage>
        <taxon>Bacteria</taxon>
        <taxon>Pseudomonadati</taxon>
        <taxon>Pseudomonadota</taxon>
        <taxon>Gammaproteobacteria</taxon>
        <taxon>Lysobacterales</taxon>
        <taxon>Lysobacteraceae</taxon>
        <taxon>Stenotrophomonas</taxon>
    </lineage>
</organism>
<dbReference type="RefSeq" id="WP_311193590.1">
    <property type="nucleotide sequence ID" value="NZ_CP115541.1"/>
</dbReference>
<dbReference type="EMBL" id="CP115541">
    <property type="protein sequence ID" value="WNH54500.1"/>
    <property type="molecule type" value="Genomic_DNA"/>
</dbReference>
<evidence type="ECO:0000313" key="1">
    <source>
        <dbReference type="EMBL" id="WNH54500.1"/>
    </source>
</evidence>
<gene>
    <name evidence="1" type="ORF">PDM29_09560</name>
</gene>
<name>A0ABY9YVN3_9GAMM</name>